<feature type="transmembrane region" description="Helical" evidence="4">
    <location>
        <begin position="132"/>
        <end position="154"/>
    </location>
</feature>
<evidence type="ECO:0000256" key="2">
    <source>
        <dbReference type="ARBA" id="ARBA00022989"/>
    </source>
</evidence>
<dbReference type="InterPro" id="IPR020846">
    <property type="entry name" value="MFS_dom"/>
</dbReference>
<feature type="transmembrane region" description="Helical" evidence="4">
    <location>
        <begin position="273"/>
        <end position="290"/>
    </location>
</feature>
<evidence type="ECO:0000256" key="1">
    <source>
        <dbReference type="ARBA" id="ARBA00022692"/>
    </source>
</evidence>
<dbReference type="PROSITE" id="PS50850">
    <property type="entry name" value="MFS"/>
    <property type="match status" value="1"/>
</dbReference>
<dbReference type="AlphaFoldDB" id="A0A558HX84"/>
<feature type="transmembrane region" description="Helical" evidence="4">
    <location>
        <begin position="241"/>
        <end position="261"/>
    </location>
</feature>
<organism evidence="6 7">
    <name type="scientific">Cobetia crustatorum</name>
    <dbReference type="NCBI Taxonomy" id="553385"/>
    <lineage>
        <taxon>Bacteria</taxon>
        <taxon>Pseudomonadati</taxon>
        <taxon>Pseudomonadota</taxon>
        <taxon>Gammaproteobacteria</taxon>
        <taxon>Oceanospirillales</taxon>
        <taxon>Halomonadaceae</taxon>
        <taxon>Cobetia</taxon>
    </lineage>
</organism>
<dbReference type="SUPFAM" id="SSF103473">
    <property type="entry name" value="MFS general substrate transporter"/>
    <property type="match status" value="1"/>
</dbReference>
<feature type="transmembrane region" description="Helical" evidence="4">
    <location>
        <begin position="43"/>
        <end position="63"/>
    </location>
</feature>
<feature type="transmembrane region" description="Helical" evidence="4">
    <location>
        <begin position="97"/>
        <end position="120"/>
    </location>
</feature>
<name>A0A558HX84_9GAMM</name>
<feature type="transmembrane region" description="Helical" evidence="4">
    <location>
        <begin position="160"/>
        <end position="178"/>
    </location>
</feature>
<evidence type="ECO:0000256" key="3">
    <source>
        <dbReference type="ARBA" id="ARBA00023136"/>
    </source>
</evidence>
<gene>
    <name evidence="6" type="ORF">FQP86_01140</name>
</gene>
<dbReference type="InterPro" id="IPR036259">
    <property type="entry name" value="MFS_trans_sf"/>
</dbReference>
<dbReference type="STRING" id="553385.GCA_000591415_00056"/>
<dbReference type="Pfam" id="PF07690">
    <property type="entry name" value="MFS_1"/>
    <property type="match status" value="1"/>
</dbReference>
<accession>A0A558HX84</accession>
<dbReference type="PANTHER" id="PTHR23523:SF2">
    <property type="entry name" value="2-NITROIMIDAZOLE TRANSPORTER"/>
    <property type="match status" value="1"/>
</dbReference>
<keyword evidence="7" id="KW-1185">Reference proteome</keyword>
<evidence type="ECO:0000256" key="4">
    <source>
        <dbReference type="SAM" id="Phobius"/>
    </source>
</evidence>
<feature type="transmembrane region" description="Helical" evidence="4">
    <location>
        <begin position="326"/>
        <end position="353"/>
    </location>
</feature>
<dbReference type="Gene3D" id="1.20.1250.20">
    <property type="entry name" value="MFS general substrate transporter like domains"/>
    <property type="match status" value="1"/>
</dbReference>
<feature type="transmembrane region" description="Helical" evidence="4">
    <location>
        <begin position="209"/>
        <end position="229"/>
    </location>
</feature>
<feature type="transmembrane region" description="Helical" evidence="4">
    <location>
        <begin position="75"/>
        <end position="91"/>
    </location>
</feature>
<evidence type="ECO:0000313" key="7">
    <source>
        <dbReference type="Proteomes" id="UP000319941"/>
    </source>
</evidence>
<keyword evidence="3 4" id="KW-0472">Membrane</keyword>
<dbReference type="GO" id="GO:0022857">
    <property type="term" value="F:transmembrane transporter activity"/>
    <property type="evidence" value="ECO:0007669"/>
    <property type="project" value="InterPro"/>
</dbReference>
<dbReference type="RefSeq" id="WP_024950503.1">
    <property type="nucleotide sequence ID" value="NZ_CAWOWR010000001.1"/>
</dbReference>
<feature type="domain" description="Major facilitator superfamily (MFS) profile" evidence="5">
    <location>
        <begin position="9"/>
        <end position="385"/>
    </location>
</feature>
<reference evidence="6 7" key="1">
    <citation type="submission" date="2019-07" db="EMBL/GenBank/DDBJ databases">
        <title>Diversity of Bacteria from Kongsfjorden, Arctic.</title>
        <authorList>
            <person name="Yu Y."/>
        </authorList>
    </citation>
    <scope>NUCLEOTIDE SEQUENCE [LARGE SCALE GENOMIC DNA]</scope>
    <source>
        <strain evidence="6 7">SM1923</strain>
    </source>
</reference>
<dbReference type="OrthoDB" id="5317164at2"/>
<sequence length="399" mass="42263">MRRMPVPLFLLVLILVALNLRPALSSLAPLLDRITQDLGLSTLAAGLLTTLPVVCLGLFAPLAPRLANRLGAERTLSLALLMLGFALWLRASDLTVLLYLGTLLCGGSIGVAGTLLPAIVKREHPERADLFTGVYTMALCLGAALAAGLSVPLANLLDSWQASLTCWVLLVVVALSVWRISMPHPWPEQTSTAHNTAPRLWHLPLARHITLFMGCQSSLAYIVFGWLPFLLQQRGLGEVEAGWLMAASVMSQVLTALLAPVIGRMGRDQRPAILLLLTCTAIGLLGLMIGPLSLRWVFAVLLGFGQGGSFSMALTLLVLRTADARLAGALSGMAQGTGYMLAALGPLAVGILLQVTDDLRVIAALFALILLAAAILGLKAGRRLRIQAHPTTGAEVVEG</sequence>
<dbReference type="PANTHER" id="PTHR23523">
    <property type="match status" value="1"/>
</dbReference>
<dbReference type="Proteomes" id="UP000319941">
    <property type="component" value="Unassembled WGS sequence"/>
</dbReference>
<evidence type="ECO:0000313" key="6">
    <source>
        <dbReference type="EMBL" id="TVU73709.1"/>
    </source>
</evidence>
<dbReference type="EMBL" id="VNFH01000001">
    <property type="protein sequence ID" value="TVU73709.1"/>
    <property type="molecule type" value="Genomic_DNA"/>
</dbReference>
<dbReference type="InterPro" id="IPR052524">
    <property type="entry name" value="MFS_Cyanate_Porter"/>
</dbReference>
<keyword evidence="2 4" id="KW-1133">Transmembrane helix</keyword>
<protein>
    <submittedName>
        <fullName evidence="6">MFS transporter</fullName>
    </submittedName>
</protein>
<feature type="transmembrane region" description="Helical" evidence="4">
    <location>
        <begin position="296"/>
        <end position="319"/>
    </location>
</feature>
<feature type="transmembrane region" description="Helical" evidence="4">
    <location>
        <begin position="359"/>
        <end position="378"/>
    </location>
</feature>
<dbReference type="InterPro" id="IPR011701">
    <property type="entry name" value="MFS"/>
</dbReference>
<comment type="caution">
    <text evidence="6">The sequence shown here is derived from an EMBL/GenBank/DDBJ whole genome shotgun (WGS) entry which is preliminary data.</text>
</comment>
<keyword evidence="1 4" id="KW-0812">Transmembrane</keyword>
<evidence type="ECO:0000259" key="5">
    <source>
        <dbReference type="PROSITE" id="PS50850"/>
    </source>
</evidence>
<proteinExistence type="predicted"/>